<name>A0A0F8Z2K0_9ZZZZ</name>
<accession>A0A0F8Z2K0</accession>
<keyword evidence="1" id="KW-0472">Membrane</keyword>
<reference evidence="2" key="1">
    <citation type="journal article" date="2015" name="Nature">
        <title>Complex archaea that bridge the gap between prokaryotes and eukaryotes.</title>
        <authorList>
            <person name="Spang A."/>
            <person name="Saw J.H."/>
            <person name="Jorgensen S.L."/>
            <person name="Zaremba-Niedzwiedzka K."/>
            <person name="Martijn J."/>
            <person name="Lind A.E."/>
            <person name="van Eijk R."/>
            <person name="Schleper C."/>
            <person name="Guy L."/>
            <person name="Ettema T.J."/>
        </authorList>
    </citation>
    <scope>NUCLEOTIDE SEQUENCE</scope>
</reference>
<comment type="caution">
    <text evidence="2">The sequence shown here is derived from an EMBL/GenBank/DDBJ whole genome shotgun (WGS) entry which is preliminary data.</text>
</comment>
<feature type="non-terminal residue" evidence="2">
    <location>
        <position position="1"/>
    </location>
</feature>
<dbReference type="EMBL" id="LAZR01050212">
    <property type="protein sequence ID" value="KKK87863.1"/>
    <property type="molecule type" value="Genomic_DNA"/>
</dbReference>
<keyword evidence="1" id="KW-0812">Transmembrane</keyword>
<proteinExistence type="predicted"/>
<dbReference type="AlphaFoldDB" id="A0A0F8Z2K0"/>
<evidence type="ECO:0000256" key="1">
    <source>
        <dbReference type="SAM" id="Phobius"/>
    </source>
</evidence>
<organism evidence="2">
    <name type="scientific">marine sediment metagenome</name>
    <dbReference type="NCBI Taxonomy" id="412755"/>
    <lineage>
        <taxon>unclassified sequences</taxon>
        <taxon>metagenomes</taxon>
        <taxon>ecological metagenomes</taxon>
    </lineage>
</organism>
<protein>
    <submittedName>
        <fullName evidence="2">Uncharacterized protein</fullName>
    </submittedName>
</protein>
<feature type="transmembrane region" description="Helical" evidence="1">
    <location>
        <begin position="20"/>
        <end position="43"/>
    </location>
</feature>
<keyword evidence="1" id="KW-1133">Transmembrane helix</keyword>
<evidence type="ECO:0000313" key="2">
    <source>
        <dbReference type="EMBL" id="KKK87863.1"/>
    </source>
</evidence>
<sequence>SRIELLERELGEYAVWYRSPVFVALVAIALTLAAATAVGYTWAKLGQARQ</sequence>
<gene>
    <name evidence="2" type="ORF">LCGC14_2748940</name>
</gene>